<keyword evidence="3" id="KW-1185">Reference proteome</keyword>
<proteinExistence type="predicted"/>
<reference evidence="2 3" key="1">
    <citation type="submission" date="2013-07" db="EMBL/GenBank/DDBJ databases">
        <title>Completed genome of Sphingomonas sanxanigenens NX02.</title>
        <authorList>
            <person name="Ma T."/>
            <person name="Huang H."/>
            <person name="Wu M."/>
            <person name="Li X."/>
            <person name="Li G."/>
        </authorList>
    </citation>
    <scope>NUCLEOTIDE SEQUENCE [LARGE SCALE GENOMIC DNA]</scope>
    <source>
        <strain evidence="2 3">NX02</strain>
    </source>
</reference>
<dbReference type="STRING" id="1123269.NX02_13185"/>
<evidence type="ECO:0000313" key="2">
    <source>
        <dbReference type="EMBL" id="AHE54335.1"/>
    </source>
</evidence>
<dbReference type="PATRIC" id="fig|1123269.5.peg.2567"/>
<feature type="signal peptide" evidence="1">
    <location>
        <begin position="1"/>
        <end position="34"/>
    </location>
</feature>
<protein>
    <submittedName>
        <fullName evidence="2">Uncharacterized protein</fullName>
    </submittedName>
</protein>
<accession>W0AF86</accession>
<dbReference type="Proteomes" id="UP000018851">
    <property type="component" value="Chromosome"/>
</dbReference>
<keyword evidence="1" id="KW-0732">Signal</keyword>
<name>W0AF86_9SPHN</name>
<gene>
    <name evidence="2" type="ORF">NX02_13185</name>
</gene>
<dbReference type="EMBL" id="CP006644">
    <property type="protein sequence ID" value="AHE54335.1"/>
    <property type="molecule type" value="Genomic_DNA"/>
</dbReference>
<dbReference type="HOGENOM" id="CLU_2994401_0_0_5"/>
<organism evidence="2 3">
    <name type="scientific">Sphingomonas sanxanigenens DSM 19645 = NX02</name>
    <dbReference type="NCBI Taxonomy" id="1123269"/>
    <lineage>
        <taxon>Bacteria</taxon>
        <taxon>Pseudomonadati</taxon>
        <taxon>Pseudomonadota</taxon>
        <taxon>Alphaproteobacteria</taxon>
        <taxon>Sphingomonadales</taxon>
        <taxon>Sphingomonadaceae</taxon>
        <taxon>Sphingomonas</taxon>
    </lineage>
</organism>
<evidence type="ECO:0000313" key="3">
    <source>
        <dbReference type="Proteomes" id="UP000018851"/>
    </source>
</evidence>
<evidence type="ECO:0000256" key="1">
    <source>
        <dbReference type="SAM" id="SignalP"/>
    </source>
</evidence>
<sequence length="57" mass="5761">MFKTEKNRKHAAAAICAAMFASTCLLSAIGPVRAAEAHPGAAGHVVLARSTAAMPLA</sequence>
<dbReference type="KEGG" id="ssan:NX02_13185"/>
<dbReference type="AlphaFoldDB" id="W0AF86"/>
<feature type="chain" id="PRO_5004785177" evidence="1">
    <location>
        <begin position="35"/>
        <end position="57"/>
    </location>
</feature>